<keyword evidence="3" id="KW-1185">Reference proteome</keyword>
<reference evidence="2 3" key="2">
    <citation type="journal article" date="2017" name="Nature">
        <title>The Apostasia genome and the evolution of orchids.</title>
        <authorList>
            <person name="Zhang G.Q."/>
            <person name="Liu K.W."/>
            <person name="Li Z."/>
            <person name="Lohaus R."/>
            <person name="Hsiao Y.Y."/>
            <person name="Niu S.C."/>
            <person name="Wang J.Y."/>
            <person name="Lin Y.C."/>
            <person name="Xu Q."/>
            <person name="Chen L.J."/>
            <person name="Yoshida K."/>
            <person name="Fujiwara S."/>
            <person name="Wang Z.W."/>
            <person name="Zhang Y.Q."/>
            <person name="Mitsuda N."/>
            <person name="Wang M."/>
            <person name="Liu G.H."/>
            <person name="Pecoraro L."/>
            <person name="Huang H.X."/>
            <person name="Xiao X.J."/>
            <person name="Lin M."/>
            <person name="Wu X.Y."/>
            <person name="Wu W.L."/>
            <person name="Chen Y.Y."/>
            <person name="Chang S.B."/>
            <person name="Sakamoto S."/>
            <person name="Ohme-Takagi M."/>
            <person name="Yagi M."/>
            <person name="Zeng S.J."/>
            <person name="Shen C.Y."/>
            <person name="Yeh C.M."/>
            <person name="Luo Y.B."/>
            <person name="Tsai W.C."/>
            <person name="Van de Peer Y."/>
            <person name="Liu Z.J."/>
        </authorList>
    </citation>
    <scope>NUCLEOTIDE SEQUENCE [LARGE SCALE GENOMIC DNA]</scope>
    <source>
        <tissue evidence="2">The whole plant</tissue>
    </source>
</reference>
<feature type="compositionally biased region" description="Basic and acidic residues" evidence="1">
    <location>
        <begin position="11"/>
        <end position="23"/>
    </location>
</feature>
<evidence type="ECO:0000313" key="2">
    <source>
        <dbReference type="EMBL" id="PKU64172.1"/>
    </source>
</evidence>
<gene>
    <name evidence="2" type="ORF">MA16_Dca005095</name>
</gene>
<sequence>MEVGVAIVGDGGREDRSRQENGSERPLSGDGGRSDHSRRWRSGGPQSTGDWGLKDRCLVMEVGRTVVGNGGWEDCLVMEVGRTIVGDGVSGPVEVRASGGVLVELRVSSGCSTEQRRQVRAFGGGLIEVLVRAFGEGEGLRWWSDEAPAVVRRGSGGGPVRLRRWSGEAPVVVRRGSVGGPARLLRWSDEVPAVV</sequence>
<evidence type="ECO:0000256" key="1">
    <source>
        <dbReference type="SAM" id="MobiDB-lite"/>
    </source>
</evidence>
<dbReference type="EMBL" id="KZ503429">
    <property type="protein sequence ID" value="PKU64172.1"/>
    <property type="molecule type" value="Genomic_DNA"/>
</dbReference>
<protein>
    <submittedName>
        <fullName evidence="2">Uncharacterized protein</fullName>
    </submittedName>
</protein>
<organism evidence="2 3">
    <name type="scientific">Dendrobium catenatum</name>
    <dbReference type="NCBI Taxonomy" id="906689"/>
    <lineage>
        <taxon>Eukaryota</taxon>
        <taxon>Viridiplantae</taxon>
        <taxon>Streptophyta</taxon>
        <taxon>Embryophyta</taxon>
        <taxon>Tracheophyta</taxon>
        <taxon>Spermatophyta</taxon>
        <taxon>Magnoliopsida</taxon>
        <taxon>Liliopsida</taxon>
        <taxon>Asparagales</taxon>
        <taxon>Orchidaceae</taxon>
        <taxon>Epidendroideae</taxon>
        <taxon>Malaxideae</taxon>
        <taxon>Dendrobiinae</taxon>
        <taxon>Dendrobium</taxon>
    </lineage>
</organism>
<name>A0A2I0VL78_9ASPA</name>
<feature type="region of interest" description="Disordered" evidence="1">
    <location>
        <begin position="1"/>
        <end position="48"/>
    </location>
</feature>
<accession>A0A2I0VL78</accession>
<dbReference type="Proteomes" id="UP000233837">
    <property type="component" value="Unassembled WGS sequence"/>
</dbReference>
<reference evidence="2 3" key="1">
    <citation type="journal article" date="2016" name="Sci. Rep.">
        <title>The Dendrobium catenatum Lindl. genome sequence provides insights into polysaccharide synthase, floral development and adaptive evolution.</title>
        <authorList>
            <person name="Zhang G.Q."/>
            <person name="Xu Q."/>
            <person name="Bian C."/>
            <person name="Tsai W.C."/>
            <person name="Yeh C.M."/>
            <person name="Liu K.W."/>
            <person name="Yoshida K."/>
            <person name="Zhang L.S."/>
            <person name="Chang S.B."/>
            <person name="Chen F."/>
            <person name="Shi Y."/>
            <person name="Su Y.Y."/>
            <person name="Zhang Y.Q."/>
            <person name="Chen L.J."/>
            <person name="Yin Y."/>
            <person name="Lin M."/>
            <person name="Huang H."/>
            <person name="Deng H."/>
            <person name="Wang Z.W."/>
            <person name="Zhu S.L."/>
            <person name="Zhao X."/>
            <person name="Deng C."/>
            <person name="Niu S.C."/>
            <person name="Huang J."/>
            <person name="Wang M."/>
            <person name="Liu G.H."/>
            <person name="Yang H.J."/>
            <person name="Xiao X.J."/>
            <person name="Hsiao Y.Y."/>
            <person name="Wu W.L."/>
            <person name="Chen Y.Y."/>
            <person name="Mitsuda N."/>
            <person name="Ohme-Takagi M."/>
            <person name="Luo Y.B."/>
            <person name="Van de Peer Y."/>
            <person name="Liu Z.J."/>
        </authorList>
    </citation>
    <scope>NUCLEOTIDE SEQUENCE [LARGE SCALE GENOMIC DNA]</scope>
    <source>
        <tissue evidence="2">The whole plant</tissue>
    </source>
</reference>
<evidence type="ECO:0000313" key="3">
    <source>
        <dbReference type="Proteomes" id="UP000233837"/>
    </source>
</evidence>
<dbReference type="AlphaFoldDB" id="A0A2I0VL78"/>
<proteinExistence type="predicted"/>